<evidence type="ECO:0000313" key="1">
    <source>
        <dbReference type="EMBL" id="ADM28752.1"/>
    </source>
</evidence>
<dbReference type="STRING" id="583356.Igag_1960"/>
<gene>
    <name evidence="1" type="ordered locus">Igag_1960</name>
</gene>
<evidence type="ECO:0000313" key="2">
    <source>
        <dbReference type="Proteomes" id="UP000001304"/>
    </source>
</evidence>
<proteinExistence type="predicted"/>
<keyword evidence="2" id="KW-1185">Reference proteome</keyword>
<reference evidence="1 2" key="1">
    <citation type="journal article" date="2010" name="Stand. Genomic Sci.">
        <title>Complete genome sequence of Ignisphaera aggregans type strain (AQ1.S1).</title>
        <authorList>
            <person name="Goker M."/>
            <person name="Held B."/>
            <person name="Lapidus A."/>
            <person name="Nolan M."/>
            <person name="Spring S."/>
            <person name="Yasawong M."/>
            <person name="Lucas S."/>
            <person name="Glavina Del Rio T."/>
            <person name="Tice H."/>
            <person name="Cheng J.F."/>
            <person name="Goodwin L."/>
            <person name="Tapia R."/>
            <person name="Pitluck S."/>
            <person name="Liolios K."/>
            <person name="Ivanova N."/>
            <person name="Mavromatis K."/>
            <person name="Mikhailova N."/>
            <person name="Pati A."/>
            <person name="Chen A."/>
            <person name="Palaniappan K."/>
            <person name="Brambilla E."/>
            <person name="Land M."/>
            <person name="Hauser L."/>
            <person name="Chang Y.J."/>
            <person name="Jeffries C.D."/>
            <person name="Brettin T."/>
            <person name="Detter J.C."/>
            <person name="Han C."/>
            <person name="Rohde M."/>
            <person name="Sikorski J."/>
            <person name="Woyke T."/>
            <person name="Bristow J."/>
            <person name="Eisen J.A."/>
            <person name="Markowitz V."/>
            <person name="Hugenholtz P."/>
            <person name="Kyrpides N.C."/>
            <person name="Klenk H.P."/>
        </authorList>
    </citation>
    <scope>NUCLEOTIDE SEQUENCE [LARGE SCALE GENOMIC DNA]</scope>
    <source>
        <strain evidence="2">DSM 17230 / JCM 13409 / AQ1.S1</strain>
    </source>
</reference>
<dbReference type="AlphaFoldDB" id="E0STG6"/>
<dbReference type="EMBL" id="CP002098">
    <property type="protein sequence ID" value="ADM28752.1"/>
    <property type="molecule type" value="Genomic_DNA"/>
</dbReference>
<dbReference type="Proteomes" id="UP000001304">
    <property type="component" value="Chromosome"/>
</dbReference>
<dbReference type="KEGG" id="iag:Igag_1960"/>
<name>E0STG6_IGNAA</name>
<dbReference type="BioCyc" id="IAGG583356:GHAH-1949-MONOMER"/>
<organism evidence="1 2">
    <name type="scientific">Ignisphaera aggregans (strain DSM 17230 / JCM 13409 / AQ1.S1)</name>
    <dbReference type="NCBI Taxonomy" id="583356"/>
    <lineage>
        <taxon>Archaea</taxon>
        <taxon>Thermoproteota</taxon>
        <taxon>Thermoprotei</taxon>
        <taxon>Desulfurococcales</taxon>
        <taxon>Desulfurococcaceae</taxon>
        <taxon>Ignisphaera</taxon>
    </lineage>
</organism>
<accession>E0STG6</accession>
<protein>
    <submittedName>
        <fullName evidence="1">Uncharacterized protein</fullName>
    </submittedName>
</protein>
<dbReference type="HOGENOM" id="CLU_2504907_0_0_2"/>
<sequence length="85" mass="9991">MSSITTSTDPRKSVKYRFKRFVKNIQVFLGLKSKERAEIELRIEFLEEMFVNAMIEAYTEITERLVKEGKNVDKDELAILLAAYR</sequence>